<dbReference type="Proteomes" id="UP000257109">
    <property type="component" value="Unassembled WGS sequence"/>
</dbReference>
<dbReference type="InterPro" id="IPR025314">
    <property type="entry name" value="DUF4219"/>
</dbReference>
<dbReference type="OrthoDB" id="8063676at2759"/>
<feature type="domain" description="DUF4219" evidence="1">
    <location>
        <begin position="15"/>
        <end position="38"/>
    </location>
</feature>
<evidence type="ECO:0000313" key="2">
    <source>
        <dbReference type="EMBL" id="RDY02564.1"/>
    </source>
</evidence>
<name>A0A371HIL9_MUCPR</name>
<reference evidence="2" key="1">
    <citation type="submission" date="2018-05" db="EMBL/GenBank/DDBJ databases">
        <title>Draft genome of Mucuna pruriens seed.</title>
        <authorList>
            <person name="Nnadi N.E."/>
            <person name="Vos R."/>
            <person name="Hasami M.H."/>
            <person name="Devisetty U.K."/>
            <person name="Aguiy J.C."/>
        </authorList>
    </citation>
    <scope>NUCLEOTIDE SEQUENCE [LARGE SCALE GENOMIC DNA]</scope>
    <source>
        <strain evidence="2">JCA_2017</strain>
    </source>
</reference>
<feature type="non-terminal residue" evidence="2">
    <location>
        <position position="1"/>
    </location>
</feature>
<accession>A0A371HIL9</accession>
<dbReference type="Pfam" id="PF13961">
    <property type="entry name" value="DUF4219"/>
    <property type="match status" value="1"/>
</dbReference>
<evidence type="ECO:0000259" key="1">
    <source>
        <dbReference type="Pfam" id="PF13961"/>
    </source>
</evidence>
<dbReference type="EMBL" id="QJKJ01002511">
    <property type="protein sequence ID" value="RDY02564.1"/>
    <property type="molecule type" value="Genomic_DNA"/>
</dbReference>
<comment type="caution">
    <text evidence="2">The sequence shown here is derived from an EMBL/GenBank/DDBJ whole genome shotgun (WGS) entry which is preliminary data.</text>
</comment>
<proteinExistence type="predicted"/>
<gene>
    <name evidence="2" type="ORF">CR513_13963</name>
</gene>
<organism evidence="2 3">
    <name type="scientific">Mucuna pruriens</name>
    <name type="common">Velvet bean</name>
    <name type="synonym">Dolichos pruriens</name>
    <dbReference type="NCBI Taxonomy" id="157652"/>
    <lineage>
        <taxon>Eukaryota</taxon>
        <taxon>Viridiplantae</taxon>
        <taxon>Streptophyta</taxon>
        <taxon>Embryophyta</taxon>
        <taxon>Tracheophyta</taxon>
        <taxon>Spermatophyta</taxon>
        <taxon>Magnoliopsida</taxon>
        <taxon>eudicotyledons</taxon>
        <taxon>Gunneridae</taxon>
        <taxon>Pentapetalae</taxon>
        <taxon>rosids</taxon>
        <taxon>fabids</taxon>
        <taxon>Fabales</taxon>
        <taxon>Fabaceae</taxon>
        <taxon>Papilionoideae</taxon>
        <taxon>50 kb inversion clade</taxon>
        <taxon>NPAAA clade</taxon>
        <taxon>indigoferoid/millettioid clade</taxon>
        <taxon>Phaseoleae</taxon>
        <taxon>Mucuna</taxon>
    </lineage>
</organism>
<sequence>MDSETNIFQAILPVFNGENYDLWAIKMEASLEDLDLWKLQIKKNKIDKDKDMFICWCLSNHLPKNHNSQINESNLGLFEGQIH</sequence>
<dbReference type="AlphaFoldDB" id="A0A371HIL9"/>
<evidence type="ECO:0000313" key="3">
    <source>
        <dbReference type="Proteomes" id="UP000257109"/>
    </source>
</evidence>
<keyword evidence="3" id="KW-1185">Reference proteome</keyword>
<protein>
    <recommendedName>
        <fullName evidence="1">DUF4219 domain-containing protein</fullName>
    </recommendedName>
</protein>